<evidence type="ECO:0000313" key="2">
    <source>
        <dbReference type="Proteomes" id="UP000664385"/>
    </source>
</evidence>
<name>A0A939IQI8_9MICO</name>
<accession>A0A939IQI8</accession>
<dbReference type="Proteomes" id="UP000664385">
    <property type="component" value="Unassembled WGS sequence"/>
</dbReference>
<dbReference type="EMBL" id="JAEMWU010000001">
    <property type="protein sequence ID" value="MBN8204740.1"/>
    <property type="molecule type" value="Genomic_DNA"/>
</dbReference>
<reference evidence="1" key="1">
    <citation type="submission" date="2020-12" db="EMBL/GenBank/DDBJ databases">
        <title>PHA producing bacteria isolated from mangrove.</title>
        <authorList>
            <person name="Zheng W."/>
            <person name="Yu S."/>
            <person name="Huang Y."/>
        </authorList>
    </citation>
    <scope>NUCLEOTIDE SEQUENCE</scope>
    <source>
        <strain evidence="1">GN8-5</strain>
    </source>
</reference>
<dbReference type="Gene3D" id="3.20.20.80">
    <property type="entry name" value="Glycosidases"/>
    <property type="match status" value="1"/>
</dbReference>
<organism evidence="1 2">
    <name type="scientific">Microbacterium esteraromaticum</name>
    <dbReference type="NCBI Taxonomy" id="57043"/>
    <lineage>
        <taxon>Bacteria</taxon>
        <taxon>Bacillati</taxon>
        <taxon>Actinomycetota</taxon>
        <taxon>Actinomycetes</taxon>
        <taxon>Micrococcales</taxon>
        <taxon>Microbacteriaceae</taxon>
        <taxon>Microbacterium</taxon>
    </lineage>
</organism>
<evidence type="ECO:0008006" key="3">
    <source>
        <dbReference type="Google" id="ProtNLM"/>
    </source>
</evidence>
<dbReference type="AlphaFoldDB" id="A0A939IQI8"/>
<comment type="caution">
    <text evidence="1">The sequence shown here is derived from an EMBL/GenBank/DDBJ whole genome shotgun (WGS) entry which is preliminary data.</text>
</comment>
<evidence type="ECO:0000313" key="1">
    <source>
        <dbReference type="EMBL" id="MBN8204740.1"/>
    </source>
</evidence>
<dbReference type="RefSeq" id="WP_206822586.1">
    <property type="nucleotide sequence ID" value="NZ_JAEMWU010000001.1"/>
</dbReference>
<protein>
    <recommendedName>
        <fullName evidence="3">Glycosyl hydrolase-like 10 domain-containing protein</fullName>
    </recommendedName>
</protein>
<sequence length="426" mass="45813">MSGVSPPRSWRRSITGILALVVLVGAIIATAVIATRDAPAKTPAATASTPTERPRAEVVIPTPTPEPITVTCPSETAPPPASDIPAHRAVNFGIEDLVDERPGHLEALAARLDQVGANTVSISVGRLDWIEFPWAGNERNQASDVIRTGRDYVGEAVNVFRCAPDGTSRTVILGIDTLFGRDIQRGTVPAGQTVGGWSSDLFASLSAWKSDELSGRLTALAEELAVRYQPDAINITELFFDTTVYGPADLVDFQDVSGLSEWPRRDDGGVDTHHPAVSAWKTDALTGVLAQLDQVLTPHGVELTADVRGPIDVHTPTRADIGQDYPRMLEHADRLNVWDFPGVNQWIGVLDADDYASVLFGPAPESYSLEIGLWLGGGAISPDVLRKELAVASDFGIRSVSVTPASLMTDAHWKVLQQEWRDKTTP</sequence>
<gene>
    <name evidence="1" type="ORF">JF543_02070</name>
</gene>
<proteinExistence type="predicted"/>